<dbReference type="AlphaFoldDB" id="A0A7R9I7M0"/>
<dbReference type="EMBL" id="OD569916">
    <property type="protein sequence ID" value="CAD7448378.1"/>
    <property type="molecule type" value="Genomic_DNA"/>
</dbReference>
<name>A0A7R9I7M0_9NEOP</name>
<protein>
    <submittedName>
        <fullName evidence="1">Uncharacterized protein</fullName>
    </submittedName>
</protein>
<reference evidence="1" key="1">
    <citation type="submission" date="2020-11" db="EMBL/GenBank/DDBJ databases">
        <authorList>
            <person name="Tran Van P."/>
        </authorList>
    </citation>
    <scope>NUCLEOTIDE SEQUENCE</scope>
</reference>
<evidence type="ECO:0000313" key="1">
    <source>
        <dbReference type="EMBL" id="CAD7448378.1"/>
    </source>
</evidence>
<gene>
    <name evidence="1" type="ORF">TBIB3V08_LOCUS10665</name>
</gene>
<proteinExistence type="predicted"/>
<sequence>MGADDIAHRHQHLTLQVARPCSKLKPVDWCFMLSSEEFPSWCILEQNFGQLVLDSYLRAVLGRCASSAMVCLKRHQYDNVCKQAIKIERLPYVGEDSANIFGLRVTEIGFTLQCRLYSDTAGFEDSRAHPYSNNNLAACYETAHVVCIIQTHMLGLLAWVEQCFELAPLLLEKVEAKGEEHGSPYCCQRHLRNEKIHFVPDSDYSSD</sequence>
<organism evidence="1">
    <name type="scientific">Timema bartmani</name>
    <dbReference type="NCBI Taxonomy" id="61472"/>
    <lineage>
        <taxon>Eukaryota</taxon>
        <taxon>Metazoa</taxon>
        <taxon>Ecdysozoa</taxon>
        <taxon>Arthropoda</taxon>
        <taxon>Hexapoda</taxon>
        <taxon>Insecta</taxon>
        <taxon>Pterygota</taxon>
        <taxon>Neoptera</taxon>
        <taxon>Polyneoptera</taxon>
        <taxon>Phasmatodea</taxon>
        <taxon>Timematodea</taxon>
        <taxon>Timematoidea</taxon>
        <taxon>Timematidae</taxon>
        <taxon>Timema</taxon>
    </lineage>
</organism>
<accession>A0A7R9I7M0</accession>